<dbReference type="PRINTS" id="PR00721">
    <property type="entry name" value="STOMATIN"/>
</dbReference>
<dbReference type="InterPro" id="IPR001107">
    <property type="entry name" value="Band_7"/>
</dbReference>
<dbReference type="Pfam" id="PF01145">
    <property type="entry name" value="Band_7"/>
    <property type="match status" value="1"/>
</dbReference>
<organism evidence="3 4">
    <name type="scientific">Plasmodium ovale curtisi</name>
    <dbReference type="NCBI Taxonomy" id="864141"/>
    <lineage>
        <taxon>Eukaryota</taxon>
        <taxon>Sar</taxon>
        <taxon>Alveolata</taxon>
        <taxon>Apicomplexa</taxon>
        <taxon>Aconoidasida</taxon>
        <taxon>Haemosporida</taxon>
        <taxon>Plasmodiidae</taxon>
        <taxon>Plasmodium</taxon>
        <taxon>Plasmodium (Plasmodium)</taxon>
    </lineage>
</organism>
<evidence type="ECO:0000256" key="1">
    <source>
        <dbReference type="ARBA" id="ARBA00008164"/>
    </source>
</evidence>
<proteinExistence type="inferred from homology"/>
<dbReference type="InterPro" id="IPR050710">
    <property type="entry name" value="Band7/mec-2_domain"/>
</dbReference>
<dbReference type="PANTHER" id="PTHR43327:SF10">
    <property type="entry name" value="STOMATIN-LIKE PROTEIN 2, MITOCHONDRIAL"/>
    <property type="match status" value="1"/>
</dbReference>
<sequence length="465" mass="53640">MNSLCEISWKKGALIHCNKILLHHNNNISKNCTRLISQVRNYYGYNKNINILNGQKYINRKNHRIGIFYENRYNYYTSSDNKKNYKKIWSNLGFIIIPQQTAYIIERLGKYKKTLLGGIHFLLPFIDKVAYVFSLKEETITIPNQTAITKDNVTLNIDGVLYIKCENPYYASYAIDDAIFAVTQLAQVTMRTELGKLTLDTTFLERDNLNEKIVKAINESSKNWGIKCMRYEIRDIILPVNIKNAMEKQAEAERRKRAEILQSEGERESEINIAIGKKKKSILVAEGQAFAIKAKADATAEAIDIIANKIKKLDSHNAIALHIAEQYLRKKITANSIANENASTLMGVANNVNSLNASKKNKTYLNKKYNITSSLDQNKLRLKYDTLNIGNVKPRKLYNNEYYAYIKTSNYMNGSHAYNKTSKNFKVDKHFNNRKYNFKSTYFNDPTAQRNKNLNSFKNVKIEAY</sequence>
<dbReference type="Proteomes" id="UP000078560">
    <property type="component" value="Unassembled WGS sequence"/>
</dbReference>
<feature type="domain" description="Band 7" evidence="2">
    <location>
        <begin position="92"/>
        <end position="250"/>
    </location>
</feature>
<dbReference type="CDD" id="cd08829">
    <property type="entry name" value="SPFH_paraslipin"/>
    <property type="match status" value="1"/>
</dbReference>
<evidence type="ECO:0000259" key="2">
    <source>
        <dbReference type="SMART" id="SM00244"/>
    </source>
</evidence>
<dbReference type="AlphaFoldDB" id="A0A1A8WJQ1"/>
<dbReference type="GO" id="GO:0098552">
    <property type="term" value="C:side of membrane"/>
    <property type="evidence" value="ECO:0007669"/>
    <property type="project" value="UniProtKB-ARBA"/>
</dbReference>
<dbReference type="InterPro" id="IPR036013">
    <property type="entry name" value="Band_7/SPFH_dom_sf"/>
</dbReference>
<dbReference type="SUPFAM" id="SSF117892">
    <property type="entry name" value="Band 7/SPFH domain"/>
    <property type="match status" value="1"/>
</dbReference>
<dbReference type="InterPro" id="IPR001972">
    <property type="entry name" value="Stomatin_HflK_fam"/>
</dbReference>
<dbReference type="SMART" id="SM00244">
    <property type="entry name" value="PHB"/>
    <property type="match status" value="1"/>
</dbReference>
<gene>
    <name evidence="3" type="ORF">POVCU2_0079380</name>
</gene>
<comment type="similarity">
    <text evidence="1">Belongs to the band 7/mec-2 family.</text>
</comment>
<dbReference type="GO" id="GO:0005886">
    <property type="term" value="C:plasma membrane"/>
    <property type="evidence" value="ECO:0007669"/>
    <property type="project" value="UniProtKB-ARBA"/>
</dbReference>
<name>A0A1A8WJQ1_PLAOA</name>
<protein>
    <submittedName>
        <fullName evidence="3">Stomatin-like protein</fullName>
    </submittedName>
</protein>
<dbReference type="FunFam" id="3.30.479.30:FF:000004">
    <property type="entry name" value="Putative membrane protease family, stomatin"/>
    <property type="match status" value="1"/>
</dbReference>
<dbReference type="GO" id="GO:0005739">
    <property type="term" value="C:mitochondrion"/>
    <property type="evidence" value="ECO:0007669"/>
    <property type="project" value="TreeGrafter"/>
</dbReference>
<reference evidence="4" key="1">
    <citation type="submission" date="2016-05" db="EMBL/GenBank/DDBJ databases">
        <authorList>
            <person name="Naeem Raeece"/>
        </authorList>
    </citation>
    <scope>NUCLEOTIDE SEQUENCE [LARGE SCALE GENOMIC DNA]</scope>
</reference>
<accession>A0A1A8WJQ1</accession>
<dbReference type="PANTHER" id="PTHR43327">
    <property type="entry name" value="STOMATIN-LIKE PROTEIN 2, MITOCHONDRIAL"/>
    <property type="match status" value="1"/>
</dbReference>
<dbReference type="GO" id="GO:0007005">
    <property type="term" value="P:mitochondrion organization"/>
    <property type="evidence" value="ECO:0007669"/>
    <property type="project" value="TreeGrafter"/>
</dbReference>
<evidence type="ECO:0000313" key="4">
    <source>
        <dbReference type="Proteomes" id="UP000078560"/>
    </source>
</evidence>
<dbReference type="Gene3D" id="3.30.479.30">
    <property type="entry name" value="Band 7 domain"/>
    <property type="match status" value="1"/>
</dbReference>
<evidence type="ECO:0000313" key="3">
    <source>
        <dbReference type="EMBL" id="SBS93163.1"/>
    </source>
</evidence>
<dbReference type="EMBL" id="FLQU01001476">
    <property type="protein sequence ID" value="SBS93163.1"/>
    <property type="molecule type" value="Genomic_DNA"/>
</dbReference>